<gene>
    <name evidence="2" type="ORF">Mesil_3640</name>
</gene>
<dbReference type="Gene3D" id="3.40.50.300">
    <property type="entry name" value="P-loop containing nucleotide triphosphate hydrolases"/>
    <property type="match status" value="2"/>
</dbReference>
<dbReference type="Pfam" id="PF04851">
    <property type="entry name" value="ResIII"/>
    <property type="match status" value="1"/>
</dbReference>
<dbReference type="PROSITE" id="PS51192">
    <property type="entry name" value="HELICASE_ATP_BIND_1"/>
    <property type="match status" value="1"/>
</dbReference>
<protein>
    <submittedName>
        <fullName evidence="2">Type III restriction protein res subunit</fullName>
    </submittedName>
</protein>
<dbReference type="InterPro" id="IPR001650">
    <property type="entry name" value="Helicase_C-like"/>
</dbReference>
<dbReference type="KEGG" id="msv:Mesil_3640"/>
<keyword evidence="2" id="KW-0614">Plasmid</keyword>
<evidence type="ECO:0000259" key="1">
    <source>
        <dbReference type="PROSITE" id="PS51192"/>
    </source>
</evidence>
<dbReference type="GO" id="GO:0005829">
    <property type="term" value="C:cytosol"/>
    <property type="evidence" value="ECO:0007669"/>
    <property type="project" value="TreeGrafter"/>
</dbReference>
<dbReference type="GO" id="GO:0003677">
    <property type="term" value="F:DNA binding"/>
    <property type="evidence" value="ECO:0007669"/>
    <property type="project" value="InterPro"/>
</dbReference>
<evidence type="ECO:0000313" key="3">
    <source>
        <dbReference type="Proteomes" id="UP000001916"/>
    </source>
</evidence>
<sequence length="524" mass="59896">MESTRPPSPALLPLHRVQQQALEQVLSLYESGHSRQLVVMATGVGKTLWSVHLSRHFRRTLFLVHFEELLQQSLAAFRRRGGEPGVIWGRRTDLEADVVVGMIPSLVHRLERVPPERFDLVVVDEAHHARSRTWERVIRHFRPRLLVGLSATPYRTDGRSLLSLFDTLAFSYRLPEAVRDGFLVEPKILEVSTDQPLSIGRRGADYDEAQLSHAVDTPERNALLVRTVGEFARNRKGVVYAAGVRHAEHLAALFRSQGIAAESVYGEDPKRREKLERHRRGEFQVLTNAMLLVESYDDPTINLGVMGRPTASPTLYEQALGRPARLLREGRAWDGTPKTDYLWIDLMDLGLEDRVRVWEFFGVHTVWHDEKRPPRIRTLREPPTRQEAAAAAHAELPPQLRANIPLSRYLAWVERLQAPPPFVLEDEVERLWRRQPATEAQLALLAAHGYDVQDTSWTKGDASEVIEGLEPTPRQKARLLALGYDTLTRRWTRRQAQQAFREAEAQGIQPDWNRVRGLAPHWLS</sequence>
<dbReference type="InterPro" id="IPR006935">
    <property type="entry name" value="Helicase/UvrB_N"/>
</dbReference>
<dbReference type="Proteomes" id="UP000001916">
    <property type="component" value="Plasmid pMESIL02"/>
</dbReference>
<dbReference type="SUPFAM" id="SSF52540">
    <property type="entry name" value="P-loop containing nucleoside triphosphate hydrolases"/>
    <property type="match status" value="1"/>
</dbReference>
<dbReference type="OrthoDB" id="141806at2"/>
<dbReference type="RefSeq" id="WP_013159903.1">
    <property type="nucleotide sequence ID" value="NC_014214.1"/>
</dbReference>
<dbReference type="CDD" id="cd18032">
    <property type="entry name" value="DEXHc_RE_I_III_res"/>
    <property type="match status" value="1"/>
</dbReference>
<feature type="domain" description="Helicase ATP-binding" evidence="1">
    <location>
        <begin position="27"/>
        <end position="171"/>
    </location>
</feature>
<geneLocation type="plasmid" evidence="2 3">
    <name>pMESIL02</name>
</geneLocation>
<organism evidence="2 3">
    <name type="scientific">Allomeiothermus silvanus (strain ATCC 700542 / DSM 9946 / NBRC 106475 / NCIMB 13440 / VI-R2)</name>
    <name type="common">Thermus silvanus</name>
    <dbReference type="NCBI Taxonomy" id="526227"/>
    <lineage>
        <taxon>Bacteria</taxon>
        <taxon>Thermotogati</taxon>
        <taxon>Deinococcota</taxon>
        <taxon>Deinococci</taxon>
        <taxon>Thermales</taxon>
        <taxon>Thermaceae</taxon>
        <taxon>Allomeiothermus</taxon>
    </lineage>
</organism>
<dbReference type="PANTHER" id="PTHR47396">
    <property type="entry name" value="TYPE I RESTRICTION ENZYME ECOKI R PROTEIN"/>
    <property type="match status" value="1"/>
</dbReference>
<name>D7BJS3_ALLS1</name>
<accession>D7BJS3</accession>
<keyword evidence="3" id="KW-1185">Reference proteome</keyword>
<dbReference type="PANTHER" id="PTHR47396:SF1">
    <property type="entry name" value="ATP-DEPENDENT HELICASE IRC3-RELATED"/>
    <property type="match status" value="1"/>
</dbReference>
<dbReference type="InterPro" id="IPR027417">
    <property type="entry name" value="P-loop_NTPase"/>
</dbReference>
<dbReference type="InterPro" id="IPR050742">
    <property type="entry name" value="Helicase_Restrict-Modif_Enz"/>
</dbReference>
<evidence type="ECO:0000313" key="2">
    <source>
        <dbReference type="EMBL" id="ADH65429.1"/>
    </source>
</evidence>
<proteinExistence type="predicted"/>
<dbReference type="EMBL" id="CP002044">
    <property type="protein sequence ID" value="ADH65429.1"/>
    <property type="molecule type" value="Genomic_DNA"/>
</dbReference>
<dbReference type="AlphaFoldDB" id="D7BJS3"/>
<dbReference type="SMART" id="SM00487">
    <property type="entry name" value="DEXDc"/>
    <property type="match status" value="1"/>
</dbReference>
<dbReference type="Pfam" id="PF00271">
    <property type="entry name" value="Helicase_C"/>
    <property type="match status" value="1"/>
</dbReference>
<dbReference type="HOGENOM" id="CLU_014765_2_1_0"/>
<dbReference type="GO" id="GO:0016787">
    <property type="term" value="F:hydrolase activity"/>
    <property type="evidence" value="ECO:0007669"/>
    <property type="project" value="InterPro"/>
</dbReference>
<dbReference type="GO" id="GO:0005524">
    <property type="term" value="F:ATP binding"/>
    <property type="evidence" value="ECO:0007669"/>
    <property type="project" value="InterPro"/>
</dbReference>
<reference evidence="2 3" key="1">
    <citation type="journal article" date="2010" name="Stand. Genomic Sci.">
        <title>Complete genome sequence of Meiothermus silvanus type strain (VI-R2).</title>
        <authorList>
            <person name="Sikorski J."/>
            <person name="Tindall B.J."/>
            <person name="Lowry S."/>
            <person name="Lucas S."/>
            <person name="Nolan M."/>
            <person name="Copeland A."/>
            <person name="Glavina Del Rio T."/>
            <person name="Tice H."/>
            <person name="Cheng J.F."/>
            <person name="Han C."/>
            <person name="Pitluck S."/>
            <person name="Liolios K."/>
            <person name="Ivanova N."/>
            <person name="Mavromatis K."/>
            <person name="Mikhailova N."/>
            <person name="Pati A."/>
            <person name="Goodwin L."/>
            <person name="Chen A."/>
            <person name="Palaniappan K."/>
            <person name="Land M."/>
            <person name="Hauser L."/>
            <person name="Chang Y.J."/>
            <person name="Jeffries C.D."/>
            <person name="Rohde M."/>
            <person name="Goker M."/>
            <person name="Woyke T."/>
            <person name="Bristow J."/>
            <person name="Eisen J.A."/>
            <person name="Markowitz V."/>
            <person name="Hugenholtz P."/>
            <person name="Kyrpides N.C."/>
            <person name="Klenk H.P."/>
            <person name="Lapidus A."/>
        </authorList>
    </citation>
    <scope>NUCLEOTIDE SEQUENCE [LARGE SCALE GENOMIC DNA]</scope>
    <source>
        <strain evidence="3">ATCC 700542 / DSM 9946 / VI-R2</strain>
        <plasmid evidence="3">Plasmid pMESIL02</plasmid>
    </source>
</reference>
<dbReference type="InterPro" id="IPR014001">
    <property type="entry name" value="Helicase_ATP-bd"/>
</dbReference>